<dbReference type="GO" id="GO:1990269">
    <property type="term" value="F:RNA polymerase II C-terminal domain phosphoserine binding"/>
    <property type="evidence" value="ECO:0007669"/>
    <property type="project" value="TreeGrafter"/>
</dbReference>
<feature type="compositionally biased region" description="Basic and acidic residues" evidence="1">
    <location>
        <begin position="590"/>
        <end position="605"/>
    </location>
</feature>
<dbReference type="PANTHER" id="PTHR23146">
    <property type="entry name" value="LEO1 PROTEIN"/>
    <property type="match status" value="1"/>
</dbReference>
<dbReference type="EMBL" id="CM017877">
    <property type="protein sequence ID" value="KAG1347810.1"/>
    <property type="molecule type" value="Genomic_DNA"/>
</dbReference>
<accession>A0A8K0IDB8</accession>
<name>A0A8K0IDB8_COCNU</name>
<evidence type="ECO:0000313" key="3">
    <source>
        <dbReference type="Proteomes" id="UP000797356"/>
    </source>
</evidence>
<reference evidence="2" key="1">
    <citation type="journal article" date="2017" name="Gigascience">
        <title>The genome draft of coconut (Cocos nucifera).</title>
        <authorList>
            <person name="Xiao Y."/>
            <person name="Xu P."/>
            <person name="Fan H."/>
            <person name="Baudouin L."/>
            <person name="Xia W."/>
            <person name="Bocs S."/>
            <person name="Xu J."/>
            <person name="Li Q."/>
            <person name="Guo A."/>
            <person name="Zhou L."/>
            <person name="Li J."/>
            <person name="Wu Y."/>
            <person name="Ma Z."/>
            <person name="Armero A."/>
            <person name="Issali A.E."/>
            <person name="Liu N."/>
            <person name="Peng M."/>
            <person name="Yang Y."/>
        </authorList>
    </citation>
    <scope>NUCLEOTIDE SEQUENCE</scope>
    <source>
        <tissue evidence="2">Spear leaf of Hainan Tall coconut</tissue>
    </source>
</reference>
<dbReference type="PANTHER" id="PTHR23146:SF0">
    <property type="entry name" value="RNA POLYMERASE-ASSOCIATED PROTEIN LEO1"/>
    <property type="match status" value="1"/>
</dbReference>
<feature type="compositionally biased region" description="Acidic residues" evidence="1">
    <location>
        <begin position="9"/>
        <end position="27"/>
    </location>
</feature>
<feature type="region of interest" description="Disordered" evidence="1">
    <location>
        <begin position="422"/>
        <end position="452"/>
    </location>
</feature>
<feature type="region of interest" description="Disordered" evidence="1">
    <location>
        <begin position="165"/>
        <end position="194"/>
    </location>
</feature>
<protein>
    <submittedName>
        <fullName evidence="2">Protein LEO1</fullName>
    </submittedName>
</protein>
<dbReference type="OrthoDB" id="20844at2759"/>
<feature type="compositionally biased region" description="Basic and acidic residues" evidence="1">
    <location>
        <begin position="503"/>
        <end position="533"/>
    </location>
</feature>
<feature type="compositionally biased region" description="Basic and acidic residues" evidence="1">
    <location>
        <begin position="109"/>
        <end position="130"/>
    </location>
</feature>
<organism evidence="2 3">
    <name type="scientific">Cocos nucifera</name>
    <name type="common">Coconut palm</name>
    <dbReference type="NCBI Taxonomy" id="13894"/>
    <lineage>
        <taxon>Eukaryota</taxon>
        <taxon>Viridiplantae</taxon>
        <taxon>Streptophyta</taxon>
        <taxon>Embryophyta</taxon>
        <taxon>Tracheophyta</taxon>
        <taxon>Spermatophyta</taxon>
        <taxon>Magnoliopsida</taxon>
        <taxon>Liliopsida</taxon>
        <taxon>Arecaceae</taxon>
        <taxon>Arecoideae</taxon>
        <taxon>Cocoseae</taxon>
        <taxon>Attaleinae</taxon>
        <taxon>Cocos</taxon>
    </lineage>
</organism>
<evidence type="ECO:0000313" key="2">
    <source>
        <dbReference type="EMBL" id="KAG1347810.1"/>
    </source>
</evidence>
<feature type="region of interest" description="Disordered" evidence="1">
    <location>
        <begin position="485"/>
        <end position="551"/>
    </location>
</feature>
<dbReference type="InterPro" id="IPR007149">
    <property type="entry name" value="Leo1"/>
</dbReference>
<sequence length="618" mass="69909">MVYRNHEDGEGDWEDEVEGEGEVAVETEAERHSVDVDQGKSKGERIQKSPERDISHQRMENEGKDTESEGKGYEQRVVRSRRQIVIASESAGSENKHDADHDSEDADVDQARKRGAKDEQNDLKVIRDVFGDSDEEESAEYGAQNEMEHDSHRSLMAEEGSYAKGVGPEEIIPDNEGQYNSSYANLGKKPKKPVGPPLALEIPLHSPPGQPDRMYMIKVSNIMGFDPKPFDPKTYVEEDVFVTDKSGAQKRIHIEDNIVRWRAVQKPDGTTSCIWFHLYMPIGCKNMESDLIVPKLLDCAIWRMSFSKAEKGILQSQGRLLRKIRFMPSSLSSKSHRLLSALIESRNKKVYKVKSCDTDIYQERDKEEKERVEAQTIRTNVLLQKKHEKVNHKYVGTVKTGRLLPPGFLEAAVDEVLKSSDVQNCQPDDEPEDYYSSPQSASARSHFEEDMEAEAQAERCIINAKRQSNVQKNLPRKSSLTIARIARRPVEEHPECESEESEYESKGDDIEKSTANEPDHEGEYKEYEADKEASGGNSASEEDEDKVTDDKSLTEIPFLLKILKMLAMHGSCGSVEPREKIKGTGGNSLKRKEIHGDSPPRIETINRRKAVIFDSDEE</sequence>
<reference evidence="2" key="2">
    <citation type="submission" date="2019-07" db="EMBL/GenBank/DDBJ databases">
        <authorList>
            <person name="Yang Y."/>
            <person name="Bocs S."/>
            <person name="Baudouin L."/>
        </authorList>
    </citation>
    <scope>NUCLEOTIDE SEQUENCE</scope>
    <source>
        <tissue evidence="2">Spear leaf of Hainan Tall coconut</tissue>
    </source>
</reference>
<dbReference type="GO" id="GO:0006368">
    <property type="term" value="P:transcription elongation by RNA polymerase II"/>
    <property type="evidence" value="ECO:0007669"/>
    <property type="project" value="InterPro"/>
</dbReference>
<dbReference type="AlphaFoldDB" id="A0A8K0IDB8"/>
<dbReference type="GO" id="GO:0032968">
    <property type="term" value="P:positive regulation of transcription elongation by RNA polymerase II"/>
    <property type="evidence" value="ECO:0007669"/>
    <property type="project" value="TreeGrafter"/>
</dbReference>
<feature type="region of interest" description="Disordered" evidence="1">
    <location>
        <begin position="1"/>
        <end position="151"/>
    </location>
</feature>
<dbReference type="GO" id="GO:0016593">
    <property type="term" value="C:Cdc73/Paf1 complex"/>
    <property type="evidence" value="ECO:0007669"/>
    <property type="project" value="InterPro"/>
</dbReference>
<comment type="caution">
    <text evidence="2">The sequence shown here is derived from an EMBL/GenBank/DDBJ whole genome shotgun (WGS) entry which is preliminary data.</text>
</comment>
<dbReference type="Pfam" id="PF04004">
    <property type="entry name" value="Leo1"/>
    <property type="match status" value="2"/>
</dbReference>
<feature type="compositionally biased region" description="Basic and acidic residues" evidence="1">
    <location>
        <begin position="28"/>
        <end position="77"/>
    </location>
</feature>
<dbReference type="Proteomes" id="UP000797356">
    <property type="component" value="Chromosome 6"/>
</dbReference>
<evidence type="ECO:0000256" key="1">
    <source>
        <dbReference type="SAM" id="MobiDB-lite"/>
    </source>
</evidence>
<keyword evidence="3" id="KW-1185">Reference proteome</keyword>
<gene>
    <name evidence="2" type="ORF">COCNU_06G016390</name>
</gene>
<proteinExistence type="predicted"/>
<feature type="region of interest" description="Disordered" evidence="1">
    <location>
        <begin position="575"/>
        <end position="605"/>
    </location>
</feature>